<reference evidence="3" key="1">
    <citation type="submission" date="2011-08" db="EMBL/GenBank/DDBJ databases">
        <title>The draft genome of Latimeria chalumnae.</title>
        <authorList>
            <person name="Di Palma F."/>
            <person name="Alfoldi J."/>
            <person name="Johnson J."/>
            <person name="Berlin A."/>
            <person name="Gnerre S."/>
            <person name="Jaffe D."/>
            <person name="MacCallum I."/>
            <person name="Young S."/>
            <person name="Walker B.J."/>
            <person name="Lander E."/>
            <person name="Lindblad-Toh K."/>
        </authorList>
    </citation>
    <scope>NUCLEOTIDE SEQUENCE [LARGE SCALE GENOMIC DNA]</scope>
    <source>
        <strain evidence="3">Wild caught</strain>
    </source>
</reference>
<dbReference type="EMBL" id="AFYH01057495">
    <property type="status" value="NOT_ANNOTATED_CDS"/>
    <property type="molecule type" value="Genomic_DNA"/>
</dbReference>
<dbReference type="InterPro" id="IPR011709">
    <property type="entry name" value="DEAD-box_helicase_OB_fold"/>
</dbReference>
<dbReference type="Proteomes" id="UP000008672">
    <property type="component" value="Unassembled WGS sequence"/>
</dbReference>
<sequence length="240" mass="27584">APCCFMDPPPGADDLVVTCHRKFFHPEGDHFTLINIYNAFKKKCLYSTSDYNDEKWCHDYFLNYSALRKADIIRSELLDIIKHLELPISKPAFGSEENTLNIKKALLAGYFMQVARDIDGSGNYIMLTHKQVAQLYPFSIYCATKGKAGLPEWIVFHEFTISANNCIRTVSEISPEMFIQLAPQYYFCNLPPSESKEILQQVINDLSQTAKKKKQPKMSNRAEIYEECIAQQTEERCTIQ</sequence>
<reference evidence="2" key="3">
    <citation type="submission" date="2025-09" db="UniProtKB">
        <authorList>
            <consortium name="Ensembl"/>
        </authorList>
    </citation>
    <scope>IDENTIFICATION</scope>
</reference>
<dbReference type="STRING" id="7897.ENSLACP00000004050"/>
<dbReference type="GeneTree" id="ENSGT00940000157227"/>
<dbReference type="GO" id="GO:0005681">
    <property type="term" value="C:spliceosomal complex"/>
    <property type="evidence" value="ECO:0007669"/>
    <property type="project" value="TreeGrafter"/>
</dbReference>
<keyword evidence="3" id="KW-1185">Reference proteome</keyword>
<dbReference type="Ensembl" id="ENSLACT00000004086.1">
    <property type="protein sequence ID" value="ENSLACP00000004050.1"/>
    <property type="gene ID" value="ENSLACG00000003605.1"/>
</dbReference>
<organism evidence="2 3">
    <name type="scientific">Latimeria chalumnae</name>
    <name type="common">Coelacanth</name>
    <dbReference type="NCBI Taxonomy" id="7897"/>
    <lineage>
        <taxon>Eukaryota</taxon>
        <taxon>Metazoa</taxon>
        <taxon>Chordata</taxon>
        <taxon>Craniata</taxon>
        <taxon>Vertebrata</taxon>
        <taxon>Euteleostomi</taxon>
        <taxon>Coelacanthiformes</taxon>
        <taxon>Coelacanthidae</taxon>
        <taxon>Latimeria</taxon>
    </lineage>
</organism>
<dbReference type="Bgee" id="ENSLACG00000003605">
    <property type="expression patterns" value="Expressed in post-anal tail muscle and 2 other cell types or tissues"/>
</dbReference>
<dbReference type="HOGENOM" id="CLU_001832_5_4_1"/>
<dbReference type="GO" id="GO:0004386">
    <property type="term" value="F:helicase activity"/>
    <property type="evidence" value="ECO:0007669"/>
    <property type="project" value="TreeGrafter"/>
</dbReference>
<evidence type="ECO:0000259" key="1">
    <source>
        <dbReference type="Pfam" id="PF07717"/>
    </source>
</evidence>
<dbReference type="Pfam" id="PF07717">
    <property type="entry name" value="OB_NTP_bind"/>
    <property type="match status" value="1"/>
</dbReference>
<dbReference type="AlphaFoldDB" id="H3A329"/>
<evidence type="ECO:0000313" key="3">
    <source>
        <dbReference type="Proteomes" id="UP000008672"/>
    </source>
</evidence>
<name>H3A329_LATCH</name>
<dbReference type="GO" id="GO:0003723">
    <property type="term" value="F:RNA binding"/>
    <property type="evidence" value="ECO:0007669"/>
    <property type="project" value="TreeGrafter"/>
</dbReference>
<accession>H3A329</accession>
<dbReference type="OMA" id="NEDERWC"/>
<dbReference type="PANTHER" id="PTHR18934:SF88">
    <property type="entry name" value="PRE-MRNA-SPLICING FACTOR ATP-DEPENDENT RNA HELICASE DHX32-RELATED"/>
    <property type="match status" value="1"/>
</dbReference>
<dbReference type="EMBL" id="AFYH01057494">
    <property type="status" value="NOT_ANNOTATED_CDS"/>
    <property type="molecule type" value="Genomic_DNA"/>
</dbReference>
<protein>
    <recommendedName>
        <fullName evidence="1">DEAD-box helicase OB fold domain-containing protein</fullName>
    </recommendedName>
</protein>
<dbReference type="InParanoid" id="H3A329"/>
<proteinExistence type="predicted"/>
<feature type="domain" description="DEAD-box helicase OB fold" evidence="1">
    <location>
        <begin position="102"/>
        <end position="185"/>
    </location>
</feature>
<evidence type="ECO:0000313" key="2">
    <source>
        <dbReference type="Ensembl" id="ENSLACP00000004050.1"/>
    </source>
</evidence>
<dbReference type="eggNOG" id="KOG0925">
    <property type="taxonomic scope" value="Eukaryota"/>
</dbReference>
<reference evidence="2" key="2">
    <citation type="submission" date="2025-08" db="UniProtKB">
        <authorList>
            <consortium name="Ensembl"/>
        </authorList>
    </citation>
    <scope>IDENTIFICATION</scope>
</reference>
<dbReference type="PANTHER" id="PTHR18934">
    <property type="entry name" value="ATP-DEPENDENT RNA HELICASE"/>
    <property type="match status" value="1"/>
</dbReference>